<sequence>MIEDTKCEIITVGTELLLGQIVDTNSAWLSEVLANSGINVYYKQTVGDNFDRLYSAFSEAQNRSNIVFVTGGLGPTDDDLTREVAAKLFGTELETDQSTINKIKHYFELKNQTMTENNQKQALCFKGGTVFNNEVGMAPGLFYEFNNTWWIFLPGVPREMKWLVSEQVVPFLDKHGVLTTKLYSKVLSFQGIGESILETELQDLIRNQSNPTIAPLAGNGYVTLRLTAKATSEIESDELMAPVEQQIMDRVGGYFTGYGHIPLEVQLMNICKDKKLTISSCESLTGGLFASTLVQHDGASSILNGSIVSYTNEVKEHVVGVSSSILDNQGAVSKACAKDMAEKTREKLNTEIAISFTGIAGDDPVDGHEPGTVFIAVSSEDHTKVHERHLSGGRNIVREQAVLEGFKLLINFIKKFY</sequence>
<dbReference type="NCBIfam" id="TIGR00200">
    <property type="entry name" value="cinA_nterm"/>
    <property type="match status" value="1"/>
</dbReference>
<dbReference type="InterPro" id="IPR036425">
    <property type="entry name" value="MoaB/Mog-like_dom_sf"/>
</dbReference>
<dbReference type="SMART" id="SM00852">
    <property type="entry name" value="MoCF_biosynth"/>
    <property type="match status" value="1"/>
</dbReference>
<dbReference type="CDD" id="cd00885">
    <property type="entry name" value="cinA"/>
    <property type="match status" value="1"/>
</dbReference>
<keyword evidence="4" id="KW-1185">Reference proteome</keyword>
<dbReference type="SUPFAM" id="SSF53218">
    <property type="entry name" value="Molybdenum cofactor biosynthesis proteins"/>
    <property type="match status" value="1"/>
</dbReference>
<evidence type="ECO:0000259" key="2">
    <source>
        <dbReference type="SMART" id="SM00852"/>
    </source>
</evidence>
<dbReference type="Gene3D" id="3.30.70.2860">
    <property type="match status" value="1"/>
</dbReference>
<dbReference type="NCBIfam" id="TIGR00199">
    <property type="entry name" value="PncC_domain"/>
    <property type="match status" value="1"/>
</dbReference>
<dbReference type="Pfam" id="PF18146">
    <property type="entry name" value="CinA_KH"/>
    <property type="match status" value="1"/>
</dbReference>
<dbReference type="InterPro" id="IPR001453">
    <property type="entry name" value="MoaB/Mog_dom"/>
</dbReference>
<dbReference type="InterPro" id="IPR008135">
    <property type="entry name" value="Competence-induced_CinA"/>
</dbReference>
<protein>
    <recommendedName>
        <fullName evidence="1">Putative competence-damage inducible protein</fullName>
    </recommendedName>
</protein>
<feature type="domain" description="MoaB/Mog" evidence="2">
    <location>
        <begin position="8"/>
        <end position="175"/>
    </location>
</feature>
<dbReference type="Proteomes" id="UP001597452">
    <property type="component" value="Unassembled WGS sequence"/>
</dbReference>
<reference evidence="4" key="1">
    <citation type="journal article" date="2019" name="Int. J. Syst. Evol. Microbiol.">
        <title>The Global Catalogue of Microorganisms (GCM) 10K type strain sequencing project: providing services to taxonomists for standard genome sequencing and annotation.</title>
        <authorList>
            <consortium name="The Broad Institute Genomics Platform"/>
            <consortium name="The Broad Institute Genome Sequencing Center for Infectious Disease"/>
            <person name="Wu L."/>
            <person name="Ma J."/>
        </authorList>
    </citation>
    <scope>NUCLEOTIDE SEQUENCE [LARGE SCALE GENOMIC DNA]</scope>
    <source>
        <strain evidence="4">TISTR 1571</strain>
    </source>
</reference>
<dbReference type="PANTHER" id="PTHR13939">
    <property type="entry name" value="NICOTINAMIDE-NUCLEOTIDE AMIDOHYDROLASE PNCC"/>
    <property type="match status" value="1"/>
</dbReference>
<dbReference type="SUPFAM" id="SSF142433">
    <property type="entry name" value="CinA-like"/>
    <property type="match status" value="1"/>
</dbReference>
<dbReference type="Pfam" id="PF00994">
    <property type="entry name" value="MoCF_biosynth"/>
    <property type="match status" value="1"/>
</dbReference>
<accession>A0ABW5Q9H0</accession>
<dbReference type="InterPro" id="IPR008136">
    <property type="entry name" value="CinA_C"/>
</dbReference>
<comment type="similarity">
    <text evidence="1">Belongs to the CinA family.</text>
</comment>
<dbReference type="InterPro" id="IPR036653">
    <property type="entry name" value="CinA-like_C"/>
</dbReference>
<dbReference type="InterPro" id="IPR050101">
    <property type="entry name" value="CinA"/>
</dbReference>
<dbReference type="EMBL" id="JBHUMZ010000016">
    <property type="protein sequence ID" value="MFD2638340.1"/>
    <property type="molecule type" value="Genomic_DNA"/>
</dbReference>
<comment type="caution">
    <text evidence="3">The sequence shown here is derived from an EMBL/GenBank/DDBJ whole genome shotgun (WGS) entry which is preliminary data.</text>
</comment>
<evidence type="ECO:0000313" key="4">
    <source>
        <dbReference type="Proteomes" id="UP001597452"/>
    </source>
</evidence>
<dbReference type="RefSeq" id="WP_377328014.1">
    <property type="nucleotide sequence ID" value="NZ_JBHUMZ010000016.1"/>
</dbReference>
<evidence type="ECO:0000256" key="1">
    <source>
        <dbReference type="HAMAP-Rule" id="MF_00226"/>
    </source>
</evidence>
<evidence type="ECO:0000313" key="3">
    <source>
        <dbReference type="EMBL" id="MFD2638340.1"/>
    </source>
</evidence>
<organism evidence="3 4">
    <name type="scientific">Piscibacillus salipiscarius</name>
    <dbReference type="NCBI Taxonomy" id="299480"/>
    <lineage>
        <taxon>Bacteria</taxon>
        <taxon>Bacillati</taxon>
        <taxon>Bacillota</taxon>
        <taxon>Bacilli</taxon>
        <taxon>Bacillales</taxon>
        <taxon>Bacillaceae</taxon>
        <taxon>Piscibacillus</taxon>
    </lineage>
</organism>
<dbReference type="Gene3D" id="3.90.950.20">
    <property type="entry name" value="CinA-like"/>
    <property type="match status" value="1"/>
</dbReference>
<proteinExistence type="inferred from homology"/>
<dbReference type="InterPro" id="IPR041424">
    <property type="entry name" value="CinA_KH"/>
</dbReference>
<dbReference type="PANTHER" id="PTHR13939:SF0">
    <property type="entry name" value="NMN AMIDOHYDROLASE-LIKE PROTEIN YFAY"/>
    <property type="match status" value="1"/>
</dbReference>
<dbReference type="PIRSF" id="PIRSF006728">
    <property type="entry name" value="CinA"/>
    <property type="match status" value="1"/>
</dbReference>
<gene>
    <name evidence="1" type="primary">cinA</name>
    <name evidence="3" type="ORF">ACFSW4_05645</name>
</gene>
<dbReference type="Pfam" id="PF02464">
    <property type="entry name" value="CinA"/>
    <property type="match status" value="1"/>
</dbReference>
<name>A0ABW5Q9H0_9BACI</name>
<dbReference type="HAMAP" id="MF_00226_B">
    <property type="entry name" value="CinA_B"/>
    <property type="match status" value="1"/>
</dbReference>
<dbReference type="NCBIfam" id="TIGR00177">
    <property type="entry name" value="molyb_syn"/>
    <property type="match status" value="1"/>
</dbReference>
<dbReference type="Gene3D" id="3.40.980.10">
    <property type="entry name" value="MoaB/Mog-like domain"/>
    <property type="match status" value="1"/>
</dbReference>
<dbReference type="NCBIfam" id="NF001813">
    <property type="entry name" value="PRK00549.1"/>
    <property type="match status" value="1"/>
</dbReference>